<dbReference type="EMBL" id="KQ432553">
    <property type="protein sequence ID" value="KOF62716.1"/>
    <property type="molecule type" value="Genomic_DNA"/>
</dbReference>
<sequence>MVCYKRSNKEFKNEKQVKHKWVLISKMEAFLFVSLHFLFYFISIYFPLFIKGSGLSERLKLKLK</sequence>
<protein>
    <submittedName>
        <fullName evidence="2">Uncharacterized protein</fullName>
    </submittedName>
</protein>
<evidence type="ECO:0000256" key="1">
    <source>
        <dbReference type="SAM" id="Phobius"/>
    </source>
</evidence>
<feature type="transmembrane region" description="Helical" evidence="1">
    <location>
        <begin position="29"/>
        <end position="50"/>
    </location>
</feature>
<reference evidence="2" key="1">
    <citation type="submission" date="2015-07" db="EMBL/GenBank/DDBJ databases">
        <title>MeaNS - Measles Nucleotide Surveillance Program.</title>
        <authorList>
            <person name="Tran T."/>
            <person name="Druce J."/>
        </authorList>
    </citation>
    <scope>NUCLEOTIDE SEQUENCE</scope>
    <source>
        <strain evidence="2">UCB-OBI-ISO-001</strain>
        <tissue evidence="2">Gonad</tissue>
    </source>
</reference>
<gene>
    <name evidence="2" type="ORF">OCBIM_22022070mg</name>
</gene>
<keyword evidence="1" id="KW-0812">Transmembrane</keyword>
<accession>A0A0L8FH36</accession>
<dbReference type="AlphaFoldDB" id="A0A0L8FH36"/>
<name>A0A0L8FH36_OCTBM</name>
<keyword evidence="1" id="KW-0472">Membrane</keyword>
<proteinExistence type="predicted"/>
<evidence type="ECO:0000313" key="2">
    <source>
        <dbReference type="EMBL" id="KOF62716.1"/>
    </source>
</evidence>
<keyword evidence="1" id="KW-1133">Transmembrane helix</keyword>
<organism evidence="2">
    <name type="scientific">Octopus bimaculoides</name>
    <name type="common">California two-spotted octopus</name>
    <dbReference type="NCBI Taxonomy" id="37653"/>
    <lineage>
        <taxon>Eukaryota</taxon>
        <taxon>Metazoa</taxon>
        <taxon>Spiralia</taxon>
        <taxon>Lophotrochozoa</taxon>
        <taxon>Mollusca</taxon>
        <taxon>Cephalopoda</taxon>
        <taxon>Coleoidea</taxon>
        <taxon>Octopodiformes</taxon>
        <taxon>Octopoda</taxon>
        <taxon>Incirrata</taxon>
        <taxon>Octopodidae</taxon>
        <taxon>Octopus</taxon>
    </lineage>
</organism>